<feature type="domain" description="N-acetyltransferase" evidence="1">
    <location>
        <begin position="1"/>
        <end position="130"/>
    </location>
</feature>
<sequence length="149" mass="16130">MTALHCALLIGPERRLLEHFYKQQGSRMRAANDGESWVARGDGIVAGLCLSAVADGHWLTGLLVAPQQRNRGVAAQLVEAALAGHSGPTWLFCRPDLAAYYQRLGFSITAQLPEALASRLQRYQRSKNLLAMVRAQSSLSSSPGNNTSV</sequence>
<evidence type="ECO:0000259" key="1">
    <source>
        <dbReference type="PROSITE" id="PS51186"/>
    </source>
</evidence>
<keyword evidence="2" id="KW-0808">Transferase</keyword>
<dbReference type="GO" id="GO:0016747">
    <property type="term" value="F:acyltransferase activity, transferring groups other than amino-acyl groups"/>
    <property type="evidence" value="ECO:0007669"/>
    <property type="project" value="InterPro"/>
</dbReference>
<dbReference type="CDD" id="cd04301">
    <property type="entry name" value="NAT_SF"/>
    <property type="match status" value="1"/>
</dbReference>
<evidence type="ECO:0000313" key="2">
    <source>
        <dbReference type="EMBL" id="QHG66442.1"/>
    </source>
</evidence>
<dbReference type="RefSeq" id="WP_159411643.1">
    <property type="nucleotide sequence ID" value="NZ_CP026115.2"/>
</dbReference>
<dbReference type="EMBL" id="CP026115">
    <property type="protein sequence ID" value="QHG66442.1"/>
    <property type="molecule type" value="Genomic_DNA"/>
</dbReference>
<name>A0A6I6XYI1_PSEPU</name>
<dbReference type="Proteomes" id="UP000464480">
    <property type="component" value="Chromosome"/>
</dbReference>
<organism evidence="2 3">
    <name type="scientific">Pseudomonas putida</name>
    <name type="common">Arthrobacter siderocapsulatus</name>
    <dbReference type="NCBI Taxonomy" id="303"/>
    <lineage>
        <taxon>Bacteria</taxon>
        <taxon>Pseudomonadati</taxon>
        <taxon>Pseudomonadota</taxon>
        <taxon>Gammaproteobacteria</taxon>
        <taxon>Pseudomonadales</taxon>
        <taxon>Pseudomonadaceae</taxon>
        <taxon>Pseudomonas</taxon>
    </lineage>
</organism>
<dbReference type="PROSITE" id="PS51186">
    <property type="entry name" value="GNAT"/>
    <property type="match status" value="1"/>
</dbReference>
<evidence type="ECO:0000313" key="3">
    <source>
        <dbReference type="Proteomes" id="UP000464480"/>
    </source>
</evidence>
<dbReference type="InterPro" id="IPR016181">
    <property type="entry name" value="Acyl_CoA_acyltransferase"/>
</dbReference>
<gene>
    <name evidence="2" type="ORF">C2H86_19425</name>
</gene>
<reference evidence="2 3" key="1">
    <citation type="submission" date="2020-02" db="EMBL/GenBank/DDBJ databases">
        <title>Pseudomonas Putida W5 Complete Genome Assembly.</title>
        <authorList>
            <person name="Yuan Z.-C."/>
            <person name="Shaw G.A."/>
            <person name="Cusano A.D."/>
            <person name="Caddey B.J."/>
            <person name="Weselowski B.J."/>
        </authorList>
    </citation>
    <scope>NUCLEOTIDE SEQUENCE [LARGE SCALE GENOMIC DNA]</scope>
    <source>
        <strain evidence="2 3">W5</strain>
    </source>
</reference>
<accession>A0A6I6XYI1</accession>
<dbReference type="Pfam" id="PF13508">
    <property type="entry name" value="Acetyltransf_7"/>
    <property type="match status" value="1"/>
</dbReference>
<dbReference type="InterPro" id="IPR000182">
    <property type="entry name" value="GNAT_dom"/>
</dbReference>
<protein>
    <submittedName>
        <fullName evidence="2">GNAT family N-acetyltransferase</fullName>
    </submittedName>
</protein>
<dbReference type="AlphaFoldDB" id="A0A6I6XYI1"/>
<dbReference type="Gene3D" id="3.40.630.30">
    <property type="match status" value="1"/>
</dbReference>
<dbReference type="SUPFAM" id="SSF55729">
    <property type="entry name" value="Acyl-CoA N-acyltransferases (Nat)"/>
    <property type="match status" value="1"/>
</dbReference>
<proteinExistence type="predicted"/>